<keyword evidence="6" id="KW-1185">Reference proteome</keyword>
<evidence type="ECO:0000256" key="3">
    <source>
        <dbReference type="SAM" id="Phobius"/>
    </source>
</evidence>
<feature type="domain" description="Fibronectin type-III" evidence="4">
    <location>
        <begin position="216"/>
        <end position="303"/>
    </location>
</feature>
<dbReference type="CDD" id="cd00063">
    <property type="entry name" value="FN3"/>
    <property type="match status" value="1"/>
</dbReference>
<dbReference type="Gene3D" id="2.60.40.4270">
    <property type="entry name" value="Listeria-Bacteroides repeat domain"/>
    <property type="match status" value="1"/>
</dbReference>
<reference evidence="5 6" key="1">
    <citation type="submission" date="2019-03" db="EMBL/GenBank/DDBJ databases">
        <title>Genomic Encyclopedia of Type Strains, Phase IV (KMG-IV): sequencing the most valuable type-strain genomes for metagenomic binning, comparative biology and taxonomic classification.</title>
        <authorList>
            <person name="Goeker M."/>
        </authorList>
    </citation>
    <scope>NUCLEOTIDE SEQUENCE [LARGE SCALE GENOMIC DNA]</scope>
    <source>
        <strain evidence="5 6">DSM 13328</strain>
    </source>
</reference>
<comment type="caution">
    <text evidence="5">The sequence shown here is derived from an EMBL/GenBank/DDBJ whole genome shotgun (WGS) entry which is preliminary data.</text>
</comment>
<dbReference type="Proteomes" id="UP000294855">
    <property type="component" value="Unassembled WGS sequence"/>
</dbReference>
<keyword evidence="3" id="KW-1133">Transmembrane helix</keyword>
<accession>A0A484F644</accession>
<dbReference type="InterPro" id="IPR036116">
    <property type="entry name" value="FN3_sf"/>
</dbReference>
<organism evidence="5 6">
    <name type="scientific">Methanimicrococcus blatticola</name>
    <dbReference type="NCBI Taxonomy" id="91560"/>
    <lineage>
        <taxon>Archaea</taxon>
        <taxon>Methanobacteriati</taxon>
        <taxon>Methanobacteriota</taxon>
        <taxon>Stenosarchaea group</taxon>
        <taxon>Methanomicrobia</taxon>
        <taxon>Methanosarcinales</taxon>
        <taxon>Methanosarcinaceae</taxon>
        <taxon>Methanimicrococcus</taxon>
    </lineage>
</organism>
<feature type="transmembrane region" description="Helical" evidence="3">
    <location>
        <begin position="453"/>
        <end position="474"/>
    </location>
</feature>
<sequence>MDFWKKGFKKFACFGIVLLILCMLSGTAAALDAPYVSDPEIEVLQEKATHSTIYLEWNSVIDATEYRIYRSSTIQGSYIQIGTVSSNEYVNTGLLPDTYYYYMIGASDGSQNEFSNTIGIKTKALTASPTNIKAKALITNENILITWDSVNQATSYRIYRADQESGIYTEIGTSSSNSYTDNNYTFGFSDDTSYWYKVSAFTGSWGLDGGPDEAITYKRPELTAIEDGPGKIKLSWAKIESYDKPDAKDAEGYYIYRKTSSTPYEKIGTVNSGDTIEYLDTGLPDGTYTYKITAYIQPDKGKESNEETVTLSGGAQTYTVTYNANDGVFDSAVDVGSTHTGMLTGSNILEVTGINSGDKLTKPTPPPTKNGYTFQYWYDSSDVEWDFNDGIINDMTLYAKWQKNGGSNGGKDPEPPTPTEPSKPGQGHSSESMQGPKPEPLKEPELEPITQGLAAWAFPLFLLILIIIIAYLYIRHKRRQRMMKNGEL</sequence>
<evidence type="ECO:0000313" key="6">
    <source>
        <dbReference type="Proteomes" id="UP000294855"/>
    </source>
</evidence>
<dbReference type="InterPro" id="IPR013378">
    <property type="entry name" value="InlB-like_B-rpt"/>
</dbReference>
<feature type="region of interest" description="Disordered" evidence="2">
    <location>
        <begin position="403"/>
        <end position="444"/>
    </location>
</feature>
<evidence type="ECO:0000256" key="2">
    <source>
        <dbReference type="SAM" id="MobiDB-lite"/>
    </source>
</evidence>
<evidence type="ECO:0000256" key="1">
    <source>
        <dbReference type="ARBA" id="ARBA00004196"/>
    </source>
</evidence>
<dbReference type="NCBIfam" id="TIGR02543">
    <property type="entry name" value="List_Bact_rpt"/>
    <property type="match status" value="1"/>
</dbReference>
<evidence type="ECO:0000259" key="4">
    <source>
        <dbReference type="SMART" id="SM00060"/>
    </source>
</evidence>
<dbReference type="SUPFAM" id="SSF49265">
    <property type="entry name" value="Fibronectin type III"/>
    <property type="match status" value="2"/>
</dbReference>
<keyword evidence="3" id="KW-0472">Membrane</keyword>
<dbReference type="InterPro" id="IPR042229">
    <property type="entry name" value="Listeria/Bacterioides_rpt_sf"/>
</dbReference>
<dbReference type="AlphaFoldDB" id="A0A484F644"/>
<gene>
    <name evidence="5" type="ORF">C7391_0601</name>
</gene>
<evidence type="ECO:0000313" key="5">
    <source>
        <dbReference type="EMBL" id="TDQ70259.1"/>
    </source>
</evidence>
<proteinExistence type="predicted"/>
<dbReference type="EMBL" id="SNYS01000006">
    <property type="protein sequence ID" value="TDQ70259.1"/>
    <property type="molecule type" value="Genomic_DNA"/>
</dbReference>
<protein>
    <submittedName>
        <fullName evidence="5">Putative repeat protein (TIGR02543 family)</fullName>
    </submittedName>
</protein>
<name>A0A484F644_9EURY</name>
<dbReference type="InterPro" id="IPR013783">
    <property type="entry name" value="Ig-like_fold"/>
</dbReference>
<feature type="domain" description="Fibronectin type-III" evidence="4">
    <location>
        <begin position="37"/>
        <end position="115"/>
    </location>
</feature>
<dbReference type="RefSeq" id="WP_133517064.1">
    <property type="nucleotide sequence ID" value="NZ_JAHDUW010000006.1"/>
</dbReference>
<comment type="subcellular location">
    <subcellularLocation>
        <location evidence="1">Cell envelope</location>
    </subcellularLocation>
</comment>
<feature type="domain" description="Fibronectin type-III" evidence="4">
    <location>
        <begin position="126"/>
        <end position="206"/>
    </location>
</feature>
<dbReference type="SMART" id="SM00060">
    <property type="entry name" value="FN3"/>
    <property type="match status" value="3"/>
</dbReference>
<dbReference type="Gene3D" id="2.60.40.10">
    <property type="entry name" value="Immunoglobulins"/>
    <property type="match status" value="3"/>
</dbReference>
<dbReference type="Pfam" id="PF09479">
    <property type="entry name" value="Flg_new"/>
    <property type="match status" value="1"/>
</dbReference>
<dbReference type="InterPro" id="IPR003961">
    <property type="entry name" value="FN3_dom"/>
</dbReference>
<keyword evidence="3" id="KW-0812">Transmembrane</keyword>